<dbReference type="Proteomes" id="UP000247409">
    <property type="component" value="Unassembled WGS sequence"/>
</dbReference>
<dbReference type="EMBL" id="NBIV01001002">
    <property type="protein sequence ID" value="PXF39412.1"/>
    <property type="molecule type" value="Genomic_DNA"/>
</dbReference>
<reference evidence="1 2" key="1">
    <citation type="journal article" date="2018" name="Mol. Biol. Evol.">
        <title>Analysis of the draft genome of the red seaweed Gracilariopsis chorda provides insights into genome size evolution in Rhodophyta.</title>
        <authorList>
            <person name="Lee J."/>
            <person name="Yang E.C."/>
            <person name="Graf L."/>
            <person name="Yang J.H."/>
            <person name="Qiu H."/>
            <person name="Zel Zion U."/>
            <person name="Chan C.X."/>
            <person name="Stephens T.G."/>
            <person name="Weber A.P.M."/>
            <person name="Boo G.H."/>
            <person name="Boo S.M."/>
            <person name="Kim K.M."/>
            <person name="Shin Y."/>
            <person name="Jung M."/>
            <person name="Lee S.J."/>
            <person name="Yim H.S."/>
            <person name="Lee J.H."/>
            <person name="Bhattacharya D."/>
            <person name="Yoon H.S."/>
        </authorList>
    </citation>
    <scope>NUCLEOTIDE SEQUENCE [LARGE SCALE GENOMIC DNA]</scope>
    <source>
        <strain evidence="1 2">SKKU-2015</strain>
        <tissue evidence="1">Whole body</tissue>
    </source>
</reference>
<dbReference type="AlphaFoldDB" id="A0A2V3IBB5"/>
<proteinExistence type="predicted"/>
<name>A0A2V3IBB5_9FLOR</name>
<comment type="caution">
    <text evidence="1">The sequence shown here is derived from an EMBL/GenBank/DDBJ whole genome shotgun (WGS) entry which is preliminary data.</text>
</comment>
<gene>
    <name evidence="1" type="ORF">BWQ96_10903</name>
</gene>
<accession>A0A2V3IBB5</accession>
<evidence type="ECO:0000313" key="1">
    <source>
        <dbReference type="EMBL" id="PXF39412.1"/>
    </source>
</evidence>
<evidence type="ECO:0000313" key="2">
    <source>
        <dbReference type="Proteomes" id="UP000247409"/>
    </source>
</evidence>
<protein>
    <submittedName>
        <fullName evidence="1">Uncharacterized protein</fullName>
    </submittedName>
</protein>
<organism evidence="1 2">
    <name type="scientific">Gracilariopsis chorda</name>
    <dbReference type="NCBI Taxonomy" id="448386"/>
    <lineage>
        <taxon>Eukaryota</taxon>
        <taxon>Rhodophyta</taxon>
        <taxon>Florideophyceae</taxon>
        <taxon>Rhodymeniophycidae</taxon>
        <taxon>Gracilariales</taxon>
        <taxon>Gracilariaceae</taxon>
        <taxon>Gracilariopsis</taxon>
    </lineage>
</organism>
<sequence length="65" mass="6988">MADSIDELQYTCTPSNVANTLSTSTTCGTDGRKDASTNCLEVVAMATTTSMCKSGRWDHPVRWLG</sequence>
<keyword evidence="2" id="KW-1185">Reference proteome</keyword>